<feature type="domain" description="RRM" evidence="3">
    <location>
        <begin position="747"/>
        <end position="822"/>
    </location>
</feature>
<evidence type="ECO:0000313" key="5">
    <source>
        <dbReference type="Proteomes" id="UP000269721"/>
    </source>
</evidence>
<feature type="compositionally biased region" description="Pro residues" evidence="2">
    <location>
        <begin position="288"/>
        <end position="297"/>
    </location>
</feature>
<feature type="compositionally biased region" description="Pro residues" evidence="2">
    <location>
        <begin position="497"/>
        <end position="520"/>
    </location>
</feature>
<feature type="region of interest" description="Disordered" evidence="2">
    <location>
        <begin position="283"/>
        <end position="523"/>
    </location>
</feature>
<dbReference type="GO" id="GO:0003723">
    <property type="term" value="F:RNA binding"/>
    <property type="evidence" value="ECO:0007669"/>
    <property type="project" value="UniProtKB-UniRule"/>
</dbReference>
<feature type="region of interest" description="Disordered" evidence="2">
    <location>
        <begin position="1157"/>
        <end position="1238"/>
    </location>
</feature>
<organism evidence="4 5">
    <name type="scientific">Blyttiomyces helicus</name>
    <dbReference type="NCBI Taxonomy" id="388810"/>
    <lineage>
        <taxon>Eukaryota</taxon>
        <taxon>Fungi</taxon>
        <taxon>Fungi incertae sedis</taxon>
        <taxon>Chytridiomycota</taxon>
        <taxon>Chytridiomycota incertae sedis</taxon>
        <taxon>Chytridiomycetes</taxon>
        <taxon>Chytridiomycetes incertae sedis</taxon>
        <taxon>Blyttiomyces</taxon>
    </lineage>
</organism>
<evidence type="ECO:0000256" key="1">
    <source>
        <dbReference type="PROSITE-ProRule" id="PRU00176"/>
    </source>
</evidence>
<dbReference type="Pfam" id="PF00076">
    <property type="entry name" value="RRM_1"/>
    <property type="match status" value="1"/>
</dbReference>
<feature type="compositionally biased region" description="Polar residues" evidence="2">
    <location>
        <begin position="1"/>
        <end position="11"/>
    </location>
</feature>
<reference evidence="5" key="1">
    <citation type="journal article" date="2018" name="Nat. Microbiol.">
        <title>Leveraging single-cell genomics to expand the fungal tree of life.</title>
        <authorList>
            <person name="Ahrendt S.R."/>
            <person name="Quandt C.A."/>
            <person name="Ciobanu D."/>
            <person name="Clum A."/>
            <person name="Salamov A."/>
            <person name="Andreopoulos B."/>
            <person name="Cheng J.F."/>
            <person name="Woyke T."/>
            <person name="Pelin A."/>
            <person name="Henrissat B."/>
            <person name="Reynolds N.K."/>
            <person name="Benny G.L."/>
            <person name="Smith M.E."/>
            <person name="James T.Y."/>
            <person name="Grigoriev I.V."/>
        </authorList>
    </citation>
    <scope>NUCLEOTIDE SEQUENCE [LARGE SCALE GENOMIC DNA]</scope>
</reference>
<feature type="region of interest" description="Disordered" evidence="2">
    <location>
        <begin position="701"/>
        <end position="725"/>
    </location>
</feature>
<evidence type="ECO:0000256" key="2">
    <source>
        <dbReference type="SAM" id="MobiDB-lite"/>
    </source>
</evidence>
<keyword evidence="1" id="KW-0694">RNA-binding</keyword>
<dbReference type="EMBL" id="KZ995326">
    <property type="protein sequence ID" value="RKO90896.1"/>
    <property type="molecule type" value="Genomic_DNA"/>
</dbReference>
<proteinExistence type="predicted"/>
<name>A0A4P9WJR8_9FUNG</name>
<dbReference type="InterPro" id="IPR012677">
    <property type="entry name" value="Nucleotide-bd_a/b_plait_sf"/>
</dbReference>
<accession>A0A4P9WJR8</accession>
<dbReference type="CDD" id="cd00590">
    <property type="entry name" value="RRM_SF"/>
    <property type="match status" value="1"/>
</dbReference>
<dbReference type="PROSITE" id="PS50102">
    <property type="entry name" value="RRM"/>
    <property type="match status" value="2"/>
</dbReference>
<dbReference type="InterPro" id="IPR035979">
    <property type="entry name" value="RBD_domain_sf"/>
</dbReference>
<keyword evidence="5" id="KW-1185">Reference proteome</keyword>
<dbReference type="SUPFAM" id="SSF54928">
    <property type="entry name" value="RNA-binding domain, RBD"/>
    <property type="match status" value="2"/>
</dbReference>
<dbReference type="InterPro" id="IPR000504">
    <property type="entry name" value="RRM_dom"/>
</dbReference>
<dbReference type="Proteomes" id="UP000269721">
    <property type="component" value="Unassembled WGS sequence"/>
</dbReference>
<feature type="region of interest" description="Disordered" evidence="2">
    <location>
        <begin position="1"/>
        <end position="30"/>
    </location>
</feature>
<feature type="compositionally biased region" description="Pro residues" evidence="2">
    <location>
        <begin position="1213"/>
        <end position="1227"/>
    </location>
</feature>
<evidence type="ECO:0000313" key="4">
    <source>
        <dbReference type="EMBL" id="RKO90896.1"/>
    </source>
</evidence>
<evidence type="ECO:0000259" key="3">
    <source>
        <dbReference type="PROSITE" id="PS50102"/>
    </source>
</evidence>
<gene>
    <name evidence="4" type="ORF">BDK51DRAFT_28550</name>
</gene>
<feature type="compositionally biased region" description="Basic and acidic residues" evidence="2">
    <location>
        <begin position="329"/>
        <end position="480"/>
    </location>
</feature>
<dbReference type="PANTHER" id="PTHR24216:SF65">
    <property type="entry name" value="PAXILLIN-LIKE PROTEIN 1"/>
    <property type="match status" value="1"/>
</dbReference>
<sequence>MDSGDEASNSEQQKKPPVGNQPFPATNIPALTFAPPVGALPSVPAAHTHQQQLPPVWPYPMQMLPFLLGNMMQPHQQQPPLAIPTGIPTMTNQSGGNATSNAAATSPTDHSAANALSLQALPPLKHLIGNANGQPLPHETQGQMHRQGLVGQTQSNSNPQNAAHLQIITRGFCRGLRPRGPRTANTERFPVYQALVDLIGNHSSQAPVTTAFQNTQPPTTAPPMFQHGALQSTMQNPFQNIALYQQQQQQQLALMNLFRANAFAGAGMFPAGGPLGVGVPPAQQFSFLPPPPPPPQPGTSTLPAVFPVVTPNGVLNGTGTTGGEMSVVIKKENDREREKKRDRERDRERDRDRDREKDRRDRDYRERDRDRDRDRDRERERDRDRDRERERERERDRDRDRERDRGDRGREKEKDRDKERVREKERERETERDRDREKGRDRDRDRERDKEKERERGRDKDRDRSRSGSRDRDRNRRRDASPSPTRRPARRSRSPPARLPSPQPVSRPPPTPHPTPPPVPVSQIGHRLWVGDLPEDIDEPEFLATFARHGRLADFKILSITRGHRAALLAYEHKEEAERCFRTPNKIRGEVVKCRWSSRTSSGGDPDYVVDAMAKERGRRPSSPPPRRARHPRLILNGLKETVFGKHIAAHFAPIARVVDVVRKPGTSFAIVEFETENDALRARAEVRLSETWGPKVSMDYACDSPDSIDRRPRRPSPPRPTHEMAGVKVFERGSHGPHNAHPPPSSSIRLFRVPSDVTQGALHRLADEFGEVESTRLIPKGPFNTAYLNYARRESADRAYNALRGQRIFGSMEVVVDYAAGFRSHDQHGTPPASRFTSTPPPPPEPECFVIVRNLPKTMTGPACRDAISKIVGPKYGVKLVAISVYRIESLENCFVVVGFNHAFQAEAAAKQLNGMTIEGEQLAVRFALREEKDRLLAEVRNAPSEVAVPVKREWADVEALDAEWCSFEPVSDEELDSGSGEGSRYAVKYGVLQVANLPSTLGEEAALALLSETDDVLVAQINPATSPSSETVTAHFAYPDKSAAMRTRTRLNASYPSLTITFAKPRSPLIFVTSRLRLNSLSLSDTARVIQRPAPVLRAYWVPDGVVVQYGSVEDAKRAVDMLDRTFVTQPLAQSIELLVGMIHPKVEVALREWKTQGDRRREGDGGGRKMAEASEGGMKRPAEVIVEGSTKRARAETEDEDMKAQVPSTPAAPAPPPTPAPTPPKSAQADSTPAPFTTTLSLKSRVVTISPHHICGPTILSTLPPTLSLSRRLDSTPQHLTDYVAGLLPNGPTLALVRPTTESDPNWANLVSYFVTRGNAGHGLMDSPAGNFTFVPGGDGARAVWLRLLPRVTPRGGFCSWFGQSDGELVG</sequence>
<dbReference type="PANTHER" id="PTHR24216">
    <property type="entry name" value="PAXILLIN-RELATED"/>
    <property type="match status" value="1"/>
</dbReference>
<protein>
    <recommendedName>
        <fullName evidence="3">RRM domain-containing protein</fullName>
    </recommendedName>
</protein>
<feature type="compositionally biased region" description="Basic and acidic residues" evidence="2">
    <location>
        <begin position="1157"/>
        <end position="1185"/>
    </location>
</feature>
<dbReference type="Gene3D" id="3.30.70.330">
    <property type="match status" value="4"/>
</dbReference>
<dbReference type="SMART" id="SM00360">
    <property type="entry name" value="RRM"/>
    <property type="match status" value="4"/>
</dbReference>
<feature type="domain" description="RRM" evidence="3">
    <location>
        <begin position="526"/>
        <end position="599"/>
    </location>
</feature>